<dbReference type="GO" id="GO:0016209">
    <property type="term" value="F:antioxidant activity"/>
    <property type="evidence" value="ECO:0007669"/>
    <property type="project" value="InterPro"/>
</dbReference>
<dbReference type="CDD" id="cd02966">
    <property type="entry name" value="TlpA_like_family"/>
    <property type="match status" value="1"/>
</dbReference>
<dbReference type="SUPFAM" id="SSF52833">
    <property type="entry name" value="Thioredoxin-like"/>
    <property type="match status" value="1"/>
</dbReference>
<feature type="domain" description="Alkyl hydroperoxide reductase subunit C/ Thiol specific antioxidant" evidence="1">
    <location>
        <begin position="3"/>
        <end position="66"/>
    </location>
</feature>
<dbReference type="InterPro" id="IPR036249">
    <property type="entry name" value="Thioredoxin-like_sf"/>
</dbReference>
<dbReference type="AlphaFoldDB" id="A0A9X4H3Z3"/>
<evidence type="ECO:0000313" key="3">
    <source>
        <dbReference type="Proteomes" id="UP001154312"/>
    </source>
</evidence>
<accession>A0A9X4H3Z3</accession>
<dbReference type="Gene3D" id="3.40.30.10">
    <property type="entry name" value="Glutaredoxin"/>
    <property type="match status" value="1"/>
</dbReference>
<comment type="caution">
    <text evidence="2">The sequence shown here is derived from an EMBL/GenBank/DDBJ whole genome shotgun (WGS) entry which is preliminary data.</text>
</comment>
<gene>
    <name evidence="2" type="ORF">L7E55_13905</name>
</gene>
<keyword evidence="3" id="KW-1185">Reference proteome</keyword>
<evidence type="ECO:0000259" key="1">
    <source>
        <dbReference type="Pfam" id="PF00578"/>
    </source>
</evidence>
<dbReference type="Proteomes" id="UP001154312">
    <property type="component" value="Unassembled WGS sequence"/>
</dbReference>
<protein>
    <submittedName>
        <fullName evidence="2">TlpA family protein disulfide reductase</fullName>
    </submittedName>
</protein>
<sequence length="85" mass="9456">MKKKYAKQGLSVIGIIVDSRNTERARQVIAAKEVNYTNLLDDGRFSEKINAVPQTFIVDGNGLIVQSITGSRTLQQFSQIIDQCI</sequence>
<dbReference type="Pfam" id="PF00578">
    <property type="entry name" value="AhpC-TSA"/>
    <property type="match status" value="1"/>
</dbReference>
<proteinExistence type="predicted"/>
<evidence type="ECO:0000313" key="2">
    <source>
        <dbReference type="EMBL" id="MDF9409436.1"/>
    </source>
</evidence>
<reference evidence="2" key="1">
    <citation type="submission" date="2022-02" db="EMBL/GenBank/DDBJ databases">
        <authorList>
            <person name="Leng L."/>
        </authorList>
    </citation>
    <scope>NUCLEOTIDE SEQUENCE</scope>
    <source>
        <strain evidence="2">JI</strain>
    </source>
</reference>
<name>A0A9X4H3Z3_9FIRM</name>
<organism evidence="2 3">
    <name type="scientific">Pelotomaculum isophthalicicum JI</name>
    <dbReference type="NCBI Taxonomy" id="947010"/>
    <lineage>
        <taxon>Bacteria</taxon>
        <taxon>Bacillati</taxon>
        <taxon>Bacillota</taxon>
        <taxon>Clostridia</taxon>
        <taxon>Eubacteriales</taxon>
        <taxon>Desulfotomaculaceae</taxon>
        <taxon>Pelotomaculum</taxon>
    </lineage>
</organism>
<dbReference type="GO" id="GO:0016491">
    <property type="term" value="F:oxidoreductase activity"/>
    <property type="evidence" value="ECO:0007669"/>
    <property type="project" value="InterPro"/>
</dbReference>
<dbReference type="EMBL" id="JAKOAV010000031">
    <property type="protein sequence ID" value="MDF9409436.1"/>
    <property type="molecule type" value="Genomic_DNA"/>
</dbReference>
<dbReference type="InterPro" id="IPR000866">
    <property type="entry name" value="AhpC/TSA"/>
</dbReference>